<proteinExistence type="predicted"/>
<name>A0A9P0F7B1_BEMTA</name>
<evidence type="ECO:0000256" key="2">
    <source>
        <dbReference type="SAM" id="MobiDB-lite"/>
    </source>
</evidence>
<evidence type="ECO:0000259" key="3">
    <source>
        <dbReference type="PROSITE" id="PS50157"/>
    </source>
</evidence>
<dbReference type="PROSITE" id="PS00028">
    <property type="entry name" value="ZINC_FINGER_C2H2_1"/>
    <property type="match status" value="1"/>
</dbReference>
<dbReference type="GO" id="GO:0008270">
    <property type="term" value="F:zinc ion binding"/>
    <property type="evidence" value="ECO:0007669"/>
    <property type="project" value="UniProtKB-KW"/>
</dbReference>
<reference evidence="4" key="1">
    <citation type="submission" date="2021-12" db="EMBL/GenBank/DDBJ databases">
        <authorList>
            <person name="King R."/>
        </authorList>
    </citation>
    <scope>NUCLEOTIDE SEQUENCE</scope>
</reference>
<sequence length="235" mass="25906">MLDPSFGQNAPSDILELPLNSPIPTSPVFPSSALRPSYGQNPPSPQITPYSGYIQGGEGSAAPSSPPRSGAPDTVDWRCPECGKSYHNKETIYAHKSNHFAVRKGYTTCRRCRKVSDTLQQFNNHINAHLERAPPLKIPVGKYEYEPISKNLVMSNRSISLRTRIGVSVIAKKSRLRAVMSATFADILSVLPDISKRHLQSHTGETVCPVCWAFNSSPANKTKHMVKHHQGPRNP</sequence>
<dbReference type="SMART" id="SM00355">
    <property type="entry name" value="ZnF_C2H2"/>
    <property type="match status" value="3"/>
</dbReference>
<keyword evidence="1" id="KW-0862">Zinc</keyword>
<feature type="region of interest" description="Disordered" evidence="2">
    <location>
        <begin position="1"/>
        <end position="73"/>
    </location>
</feature>
<gene>
    <name evidence="4" type="ORF">BEMITA_LOCUS10682</name>
</gene>
<dbReference type="Proteomes" id="UP001152759">
    <property type="component" value="Chromosome 6"/>
</dbReference>
<evidence type="ECO:0000313" key="4">
    <source>
        <dbReference type="EMBL" id="CAH0392127.1"/>
    </source>
</evidence>
<evidence type="ECO:0000313" key="5">
    <source>
        <dbReference type="Proteomes" id="UP001152759"/>
    </source>
</evidence>
<accession>A0A9P0F7B1</accession>
<feature type="compositionally biased region" description="Polar residues" evidence="2">
    <location>
        <begin position="1"/>
        <end position="11"/>
    </location>
</feature>
<organism evidence="4 5">
    <name type="scientific">Bemisia tabaci</name>
    <name type="common">Sweetpotato whitefly</name>
    <name type="synonym">Aleurodes tabaci</name>
    <dbReference type="NCBI Taxonomy" id="7038"/>
    <lineage>
        <taxon>Eukaryota</taxon>
        <taxon>Metazoa</taxon>
        <taxon>Ecdysozoa</taxon>
        <taxon>Arthropoda</taxon>
        <taxon>Hexapoda</taxon>
        <taxon>Insecta</taxon>
        <taxon>Pterygota</taxon>
        <taxon>Neoptera</taxon>
        <taxon>Paraneoptera</taxon>
        <taxon>Hemiptera</taxon>
        <taxon>Sternorrhyncha</taxon>
        <taxon>Aleyrodoidea</taxon>
        <taxon>Aleyrodidae</taxon>
        <taxon>Aleyrodinae</taxon>
        <taxon>Bemisia</taxon>
    </lineage>
</organism>
<dbReference type="PROSITE" id="PS50157">
    <property type="entry name" value="ZINC_FINGER_C2H2_2"/>
    <property type="match status" value="1"/>
</dbReference>
<keyword evidence="1" id="KW-0479">Metal-binding</keyword>
<protein>
    <recommendedName>
        <fullName evidence="3">C2H2-type domain-containing protein</fullName>
    </recommendedName>
</protein>
<dbReference type="Gene3D" id="3.30.160.60">
    <property type="entry name" value="Classic Zinc Finger"/>
    <property type="match status" value="1"/>
</dbReference>
<evidence type="ECO:0000256" key="1">
    <source>
        <dbReference type="PROSITE-ProRule" id="PRU00042"/>
    </source>
</evidence>
<keyword evidence="5" id="KW-1185">Reference proteome</keyword>
<keyword evidence="1" id="KW-0863">Zinc-finger</keyword>
<dbReference type="AlphaFoldDB" id="A0A9P0F7B1"/>
<dbReference type="EMBL" id="OU963867">
    <property type="protein sequence ID" value="CAH0392127.1"/>
    <property type="molecule type" value="Genomic_DNA"/>
</dbReference>
<feature type="domain" description="C2H2-type" evidence="3">
    <location>
        <begin position="77"/>
        <end position="104"/>
    </location>
</feature>
<feature type="compositionally biased region" description="Low complexity" evidence="2">
    <location>
        <begin position="60"/>
        <end position="72"/>
    </location>
</feature>
<dbReference type="InterPro" id="IPR013087">
    <property type="entry name" value="Znf_C2H2_type"/>
</dbReference>